<accession>A0A0D2CEN7</accession>
<name>A0A0D2CEN7_9EURO</name>
<gene>
    <name evidence="1" type="ORF">PV07_05394</name>
</gene>
<dbReference type="GeneID" id="27344588"/>
<reference evidence="1 2" key="1">
    <citation type="submission" date="2015-01" db="EMBL/GenBank/DDBJ databases">
        <title>The Genome Sequence of Cladophialophora immunda CBS83496.</title>
        <authorList>
            <consortium name="The Broad Institute Genomics Platform"/>
            <person name="Cuomo C."/>
            <person name="de Hoog S."/>
            <person name="Gorbushina A."/>
            <person name="Stielow B."/>
            <person name="Teixiera M."/>
            <person name="Abouelleil A."/>
            <person name="Chapman S.B."/>
            <person name="Priest M."/>
            <person name="Young S.K."/>
            <person name="Wortman J."/>
            <person name="Nusbaum C."/>
            <person name="Birren B."/>
        </authorList>
    </citation>
    <scope>NUCLEOTIDE SEQUENCE [LARGE SCALE GENOMIC DNA]</scope>
    <source>
        <strain evidence="1 2">CBS 83496</strain>
    </source>
</reference>
<proteinExistence type="predicted"/>
<organism evidence="1 2">
    <name type="scientific">Cladophialophora immunda</name>
    <dbReference type="NCBI Taxonomy" id="569365"/>
    <lineage>
        <taxon>Eukaryota</taxon>
        <taxon>Fungi</taxon>
        <taxon>Dikarya</taxon>
        <taxon>Ascomycota</taxon>
        <taxon>Pezizomycotina</taxon>
        <taxon>Eurotiomycetes</taxon>
        <taxon>Chaetothyriomycetidae</taxon>
        <taxon>Chaetothyriales</taxon>
        <taxon>Herpotrichiellaceae</taxon>
        <taxon>Cladophialophora</taxon>
    </lineage>
</organism>
<dbReference type="RefSeq" id="XP_016249804.1">
    <property type="nucleotide sequence ID" value="XM_016392285.1"/>
</dbReference>
<sequence length="213" mass="25216">MNHRESQMTRILIGTNPLDDQILCRKILVVEEWDWRYRDDQEGVYGTGARLEGPDRLIQHVAAAAAALDGIDVEEVRSDFDPRRRMRDWLVVTKKIRQPWENRTSLLASPVPPSAGLPPRELWHLFGSPRSFGRRARVRKINPKELKTLLFLREIIYHRWELQNKGIMSDEQFQEPQRRADLWDWALYCYDGLLRLLQFQNGKKPEGYLKRKI</sequence>
<dbReference type="EMBL" id="KN847042">
    <property type="protein sequence ID" value="KIW29588.1"/>
    <property type="molecule type" value="Genomic_DNA"/>
</dbReference>
<evidence type="ECO:0000313" key="1">
    <source>
        <dbReference type="EMBL" id="KIW29588.1"/>
    </source>
</evidence>
<evidence type="ECO:0000313" key="2">
    <source>
        <dbReference type="Proteomes" id="UP000054466"/>
    </source>
</evidence>
<dbReference type="OrthoDB" id="4159874at2759"/>
<dbReference type="HOGENOM" id="CLU_1224805_0_0_1"/>
<protein>
    <submittedName>
        <fullName evidence="1">Uncharacterized protein</fullName>
    </submittedName>
</protein>
<dbReference type="VEuPathDB" id="FungiDB:PV07_05394"/>
<dbReference type="Proteomes" id="UP000054466">
    <property type="component" value="Unassembled WGS sequence"/>
</dbReference>
<keyword evidence="2" id="KW-1185">Reference proteome</keyword>
<dbReference type="AlphaFoldDB" id="A0A0D2CEN7"/>